<dbReference type="AlphaFoldDB" id="A0A2P4PIV2"/>
<dbReference type="InterPro" id="IPR045379">
    <property type="entry name" value="Crinkler_N"/>
</dbReference>
<dbReference type="VEuPathDB" id="FungiDB:RhiirFUN_016196"/>
<organism evidence="5 6">
    <name type="scientific">Rhizophagus irregularis (strain DAOM 181602 / DAOM 197198 / MUCL 43194)</name>
    <name type="common">Arbuscular mycorrhizal fungus</name>
    <name type="synonym">Glomus intraradices</name>
    <dbReference type="NCBI Taxonomy" id="747089"/>
    <lineage>
        <taxon>Eukaryota</taxon>
        <taxon>Fungi</taxon>
        <taxon>Fungi incertae sedis</taxon>
        <taxon>Mucoromycota</taxon>
        <taxon>Glomeromycotina</taxon>
        <taxon>Glomeromycetes</taxon>
        <taxon>Glomerales</taxon>
        <taxon>Glomeraceae</taxon>
        <taxon>Rhizophagus</taxon>
    </lineage>
</organism>
<dbReference type="Pfam" id="PF20147">
    <property type="entry name" value="Crinkler"/>
    <property type="match status" value="1"/>
</dbReference>
<feature type="domain" description="Crinkler effector protein N-terminal" evidence="4">
    <location>
        <begin position="149"/>
        <end position="238"/>
    </location>
</feature>
<evidence type="ECO:0000313" key="6">
    <source>
        <dbReference type="Proteomes" id="UP000018888"/>
    </source>
</evidence>
<dbReference type="Proteomes" id="UP000018888">
    <property type="component" value="Unassembled WGS sequence"/>
</dbReference>
<sequence>MSYDELLEYYWKVIDVEKLIISNLPFYEYTVLFQSSSLISLSTSDSTPQTVLNEVYIIIDANVSDIHPLILSGHLIIYSDKKICIAQNHLMNVYSNLWTNACEAGGKLVGHIPAKEVLYYFNSSPFISSQRKTSFDDTFAVNVVDNNKIIDVCVNINNLKISDLKLLIWNKKKDTLGINDPDIMKLWKVDIAESEEDRLKEFEEDNIVGAELMKPNRMFNDYFKREELTQWNIHVIVQVPAAAGKRLPMFNRNLQLKKIP</sequence>
<name>A0A2P4PIV2_RHIID</name>
<dbReference type="GO" id="GO:0005576">
    <property type="term" value="C:extracellular region"/>
    <property type="evidence" value="ECO:0007669"/>
    <property type="project" value="UniProtKB-SubCell"/>
</dbReference>
<evidence type="ECO:0000256" key="2">
    <source>
        <dbReference type="ARBA" id="ARBA00004613"/>
    </source>
</evidence>
<protein>
    <recommendedName>
        <fullName evidence="4">Crinkler effector protein N-terminal domain-containing protein</fullName>
    </recommendedName>
</protein>
<reference evidence="5 6" key="1">
    <citation type="journal article" date="2013" name="Proc. Natl. Acad. Sci. U.S.A.">
        <title>Genome of an arbuscular mycorrhizal fungus provides insight into the oldest plant symbiosis.</title>
        <authorList>
            <person name="Tisserant E."/>
            <person name="Malbreil M."/>
            <person name="Kuo A."/>
            <person name="Kohler A."/>
            <person name="Symeonidi A."/>
            <person name="Balestrini R."/>
            <person name="Charron P."/>
            <person name="Duensing N."/>
            <person name="Frei Dit Frey N."/>
            <person name="Gianinazzi-Pearson V."/>
            <person name="Gilbert L.B."/>
            <person name="Handa Y."/>
            <person name="Herr J.R."/>
            <person name="Hijri M."/>
            <person name="Koul R."/>
            <person name="Kawaguchi M."/>
            <person name="Krajinski F."/>
            <person name="Lammers P.J."/>
            <person name="Masclaux F.G."/>
            <person name="Murat C."/>
            <person name="Morin E."/>
            <person name="Ndikumana S."/>
            <person name="Pagni M."/>
            <person name="Petitpierre D."/>
            <person name="Requena N."/>
            <person name="Rosikiewicz P."/>
            <person name="Riley R."/>
            <person name="Saito K."/>
            <person name="San Clemente H."/>
            <person name="Shapiro H."/>
            <person name="van Tuinen D."/>
            <person name="Becard G."/>
            <person name="Bonfante P."/>
            <person name="Paszkowski U."/>
            <person name="Shachar-Hill Y.Y."/>
            <person name="Tuskan G.A."/>
            <person name="Young P.W."/>
            <person name="Sanders I.R."/>
            <person name="Henrissat B."/>
            <person name="Rensing S.A."/>
            <person name="Grigoriev I.V."/>
            <person name="Corradi N."/>
            <person name="Roux C."/>
            <person name="Martin F."/>
        </authorList>
    </citation>
    <scope>NUCLEOTIDE SEQUENCE [LARGE SCALE GENOMIC DNA]</scope>
    <source>
        <strain evidence="5 6">DAOM 197198</strain>
    </source>
</reference>
<comment type="caution">
    <text evidence="5">The sequence shown here is derived from an EMBL/GenBank/DDBJ whole genome shotgun (WGS) entry which is preliminary data.</text>
</comment>
<proteinExistence type="predicted"/>
<evidence type="ECO:0000259" key="4">
    <source>
        <dbReference type="Pfam" id="PF20147"/>
    </source>
</evidence>
<dbReference type="EMBL" id="AUPC02000217">
    <property type="protein sequence ID" value="POG65316.1"/>
    <property type="molecule type" value="Genomic_DNA"/>
</dbReference>
<dbReference type="GO" id="GO:0043657">
    <property type="term" value="C:host cell"/>
    <property type="evidence" value="ECO:0007669"/>
    <property type="project" value="UniProtKB-SubCell"/>
</dbReference>
<keyword evidence="3" id="KW-0964">Secreted</keyword>
<evidence type="ECO:0000256" key="1">
    <source>
        <dbReference type="ARBA" id="ARBA00004340"/>
    </source>
</evidence>
<accession>A0A2P4PIV2</accession>
<evidence type="ECO:0000256" key="3">
    <source>
        <dbReference type="ARBA" id="ARBA00022525"/>
    </source>
</evidence>
<reference evidence="5 6" key="2">
    <citation type="journal article" date="2018" name="New Phytol.">
        <title>High intraspecific genome diversity in the model arbuscular mycorrhizal symbiont Rhizophagus irregularis.</title>
        <authorList>
            <person name="Chen E.C.H."/>
            <person name="Morin E."/>
            <person name="Beaudet D."/>
            <person name="Noel J."/>
            <person name="Yildirir G."/>
            <person name="Ndikumana S."/>
            <person name="Charron P."/>
            <person name="St-Onge C."/>
            <person name="Giorgi J."/>
            <person name="Kruger M."/>
            <person name="Marton T."/>
            <person name="Ropars J."/>
            <person name="Grigoriev I.V."/>
            <person name="Hainaut M."/>
            <person name="Henrissat B."/>
            <person name="Roux C."/>
            <person name="Martin F."/>
            <person name="Corradi N."/>
        </authorList>
    </citation>
    <scope>NUCLEOTIDE SEQUENCE [LARGE SCALE GENOMIC DNA]</scope>
    <source>
        <strain evidence="5 6">DAOM 197198</strain>
    </source>
</reference>
<evidence type="ECO:0000313" key="5">
    <source>
        <dbReference type="EMBL" id="POG65316.1"/>
    </source>
</evidence>
<gene>
    <name evidence="5" type="ORF">GLOIN_2v1781853</name>
</gene>
<comment type="subcellular location">
    <subcellularLocation>
        <location evidence="1">Host cell</location>
    </subcellularLocation>
    <subcellularLocation>
        <location evidence="2">Secreted</location>
    </subcellularLocation>
</comment>
<keyword evidence="6" id="KW-1185">Reference proteome</keyword>